<protein>
    <submittedName>
        <fullName evidence="1">Uncharacterized protein</fullName>
    </submittedName>
</protein>
<organism evidence="1 2">
    <name type="scientific">Aquella oligotrophica</name>
    <dbReference type="NCBI Taxonomy" id="2067065"/>
    <lineage>
        <taxon>Bacteria</taxon>
        <taxon>Pseudomonadati</taxon>
        <taxon>Pseudomonadota</taxon>
        <taxon>Betaproteobacteria</taxon>
        <taxon>Neisseriales</taxon>
        <taxon>Neisseriaceae</taxon>
        <taxon>Aquella</taxon>
    </lineage>
</organism>
<name>A0A2I7N7Y6_9NEIS</name>
<dbReference type="KEGG" id="nba:CUN60_09810"/>
<dbReference type="Proteomes" id="UP000236655">
    <property type="component" value="Chromosome"/>
</dbReference>
<dbReference type="AlphaFoldDB" id="A0A2I7N7Y6"/>
<keyword evidence="2" id="KW-1185">Reference proteome</keyword>
<gene>
    <name evidence="1" type="ORF">CUN60_09810</name>
</gene>
<evidence type="ECO:0000313" key="1">
    <source>
        <dbReference type="EMBL" id="AUR52579.1"/>
    </source>
</evidence>
<dbReference type="RefSeq" id="WP_102951868.1">
    <property type="nucleotide sequence ID" value="NZ_CP024847.1"/>
</dbReference>
<reference evidence="2" key="1">
    <citation type="submission" date="2017-11" db="EMBL/GenBank/DDBJ databases">
        <authorList>
            <person name="Chan K.G."/>
            <person name="Lee L.S."/>
        </authorList>
    </citation>
    <scope>NUCLEOTIDE SEQUENCE [LARGE SCALE GENOMIC DNA]</scope>
    <source>
        <strain evidence="2">DSM 100970</strain>
    </source>
</reference>
<evidence type="ECO:0000313" key="2">
    <source>
        <dbReference type="Proteomes" id="UP000236655"/>
    </source>
</evidence>
<dbReference type="EMBL" id="CP024847">
    <property type="protein sequence ID" value="AUR52579.1"/>
    <property type="molecule type" value="Genomic_DNA"/>
</dbReference>
<accession>A0A2I7N7Y6</accession>
<proteinExistence type="predicted"/>
<sequence length="195" mass="21768">MLKPLLLITINIFAITNVFALNNDLLSGSESPISVTNTSDGKCYLYQDSTVITKASNSEAGEVILIKAVPDKKCKWDKSAWKIVGPANYYFGKYRNLVFVDNGTGPDLRQISIFDTNNHIQQFNDTYVEPINIVKNQLSYWQPAATIANKQNCDKFTEASKTGLTPQVQKQMQVDLLNDSFFGVSSKKVRCALTQ</sequence>